<accession>A0A6I8NQS2</accession>
<evidence type="ECO:0000313" key="3">
    <source>
        <dbReference type="Proteomes" id="UP000002279"/>
    </source>
</evidence>
<evidence type="ECO:0000313" key="2">
    <source>
        <dbReference type="Ensembl" id="ENSOANP00000043417.1"/>
    </source>
</evidence>
<proteinExistence type="predicted"/>
<name>A0A6I8NQS2_ORNAN</name>
<dbReference type="PANTHER" id="PTHR21847">
    <property type="entry name" value="EF-HAND CALCIUM-BINDING DOMAIN-CONTAINING PROTEIN 10"/>
    <property type="match status" value="1"/>
</dbReference>
<reference evidence="2" key="2">
    <citation type="submission" date="2025-09" db="UniProtKB">
        <authorList>
            <consortium name="Ensembl"/>
        </authorList>
    </citation>
    <scope>IDENTIFICATION</scope>
    <source>
        <strain evidence="2">Glennie</strain>
    </source>
</reference>
<dbReference type="InterPro" id="IPR011992">
    <property type="entry name" value="EF-hand-dom_pair"/>
</dbReference>
<dbReference type="Bgee" id="ENSOANG00000044453">
    <property type="expression patterns" value="Expressed in testis and 8 other cell types or tissues"/>
</dbReference>
<dbReference type="InterPro" id="IPR039879">
    <property type="entry name" value="EFC10"/>
</dbReference>
<evidence type="ECO:0000259" key="1">
    <source>
        <dbReference type="PROSITE" id="PS50222"/>
    </source>
</evidence>
<dbReference type="Ensembl" id="ENSOANT00000072423.1">
    <property type="protein sequence ID" value="ENSOANP00000043417.1"/>
    <property type="gene ID" value="ENSOANG00000044453.1"/>
</dbReference>
<protein>
    <recommendedName>
        <fullName evidence="1">EF-hand domain-containing protein</fullName>
    </recommendedName>
</protein>
<dbReference type="PANTHER" id="PTHR21847:SF1">
    <property type="entry name" value="EF-HAND CALCIUM-BINDING DOMAIN-CONTAINING PROTEIN 10"/>
    <property type="match status" value="1"/>
</dbReference>
<dbReference type="AlphaFoldDB" id="A0A6I8NQS2"/>
<dbReference type="OMA" id="FRHEVNR"/>
<dbReference type="GeneTree" id="ENSGT00940000154487"/>
<dbReference type="PROSITE" id="PS50222">
    <property type="entry name" value="EF_HAND_2"/>
    <property type="match status" value="1"/>
</dbReference>
<reference evidence="2" key="1">
    <citation type="submission" date="2025-08" db="UniProtKB">
        <authorList>
            <consortium name="Ensembl"/>
        </authorList>
    </citation>
    <scope>IDENTIFICATION</scope>
    <source>
        <strain evidence="2">Glennie</strain>
    </source>
</reference>
<dbReference type="InParanoid" id="A0A6I8NQS2"/>
<dbReference type="InterPro" id="IPR056587">
    <property type="entry name" value="EF_EFCAB10_C"/>
</dbReference>
<dbReference type="InterPro" id="IPR002048">
    <property type="entry name" value="EF_hand_dom"/>
</dbReference>
<feature type="domain" description="EF-hand" evidence="1">
    <location>
        <begin position="1"/>
        <end position="36"/>
    </location>
</feature>
<dbReference type="Proteomes" id="UP000002279">
    <property type="component" value="Unplaced"/>
</dbReference>
<dbReference type="GO" id="GO:0005509">
    <property type="term" value="F:calcium ion binding"/>
    <property type="evidence" value="ECO:0007669"/>
    <property type="project" value="InterPro"/>
</dbReference>
<dbReference type="Pfam" id="PF24548">
    <property type="entry name" value="EF_EFCAB10_C"/>
    <property type="match status" value="1"/>
</dbReference>
<keyword evidence="3" id="KW-1185">Reference proteome</keyword>
<dbReference type="Gene3D" id="1.10.238.10">
    <property type="entry name" value="EF-hand"/>
    <property type="match status" value="1"/>
</dbReference>
<dbReference type="SUPFAM" id="SSF47473">
    <property type="entry name" value="EF-hand"/>
    <property type="match status" value="1"/>
</dbReference>
<sequence>MDNSNLTSMFEMMDPSKQGYITSVQLREALQTLGLPTEDESFPDGERITIERFISEVRHPTSPRASARKF</sequence>
<organism evidence="2 3">
    <name type="scientific">Ornithorhynchus anatinus</name>
    <name type="common">Duckbill platypus</name>
    <dbReference type="NCBI Taxonomy" id="9258"/>
    <lineage>
        <taxon>Eukaryota</taxon>
        <taxon>Metazoa</taxon>
        <taxon>Chordata</taxon>
        <taxon>Craniata</taxon>
        <taxon>Vertebrata</taxon>
        <taxon>Euteleostomi</taxon>
        <taxon>Mammalia</taxon>
        <taxon>Monotremata</taxon>
        <taxon>Ornithorhynchidae</taxon>
        <taxon>Ornithorhynchus</taxon>
    </lineage>
</organism>